<dbReference type="CDD" id="cd14503">
    <property type="entry name" value="PTP-bact"/>
    <property type="match status" value="1"/>
</dbReference>
<dbReference type="AlphaFoldDB" id="A0AAN0RLS0"/>
<dbReference type="EMBL" id="CP003984">
    <property type="protein sequence ID" value="AII88502.1"/>
    <property type="molecule type" value="Genomic_DNA"/>
</dbReference>
<feature type="domain" description="Beta-lactamase hydrolase-like protein phosphatase-like" evidence="1">
    <location>
        <begin position="4"/>
        <end position="110"/>
    </location>
</feature>
<dbReference type="Pfam" id="PF04273">
    <property type="entry name" value="BLH_phosphatase"/>
    <property type="match status" value="1"/>
</dbReference>
<dbReference type="RefSeq" id="WP_044051036.1">
    <property type="nucleotide sequence ID" value="NZ_CP003984.1"/>
</dbReference>
<dbReference type="KEGG" id="ptp:RCA23_c30020"/>
<protein>
    <recommendedName>
        <fullName evidence="1">Beta-lactamase hydrolase-like protein phosphatase-like domain-containing protein</fullName>
    </recommendedName>
</protein>
<dbReference type="GO" id="GO:0016787">
    <property type="term" value="F:hydrolase activity"/>
    <property type="evidence" value="ECO:0007669"/>
    <property type="project" value="InterPro"/>
</dbReference>
<evidence type="ECO:0000313" key="2">
    <source>
        <dbReference type="EMBL" id="AII88502.1"/>
    </source>
</evidence>
<dbReference type="SUPFAM" id="SSF52799">
    <property type="entry name" value="(Phosphotyrosine protein) phosphatases II"/>
    <property type="match status" value="1"/>
</dbReference>
<proteinExistence type="predicted"/>
<evidence type="ECO:0000259" key="1">
    <source>
        <dbReference type="Pfam" id="PF04273"/>
    </source>
</evidence>
<dbReference type="Gene3D" id="3.90.190.10">
    <property type="entry name" value="Protein tyrosine phosphatase superfamily"/>
    <property type="match status" value="1"/>
</dbReference>
<sequence length="141" mass="15113">MSMKKLSDQFYVGPQIEIDDIEDIQISGIKSVICLRPDGEGPDQPAFDTLKTQAATLELAAHYLPIIPGQISEEQIAEFADMVSKSTGPIFAYCRSGMRATALWALHQAQTGQSVDEILAAAKSAGHDLTALIPRLSAAAL</sequence>
<dbReference type="NCBIfam" id="TIGR01244">
    <property type="entry name" value="TIGR01244 family sulfur transferase"/>
    <property type="match status" value="1"/>
</dbReference>
<dbReference type="InterPro" id="IPR005939">
    <property type="entry name" value="BLH_phosphatase-like"/>
</dbReference>
<dbReference type="InterPro" id="IPR029021">
    <property type="entry name" value="Prot-tyrosine_phosphatase-like"/>
</dbReference>
<evidence type="ECO:0000313" key="3">
    <source>
        <dbReference type="Proteomes" id="UP000028680"/>
    </source>
</evidence>
<reference evidence="2 3" key="1">
    <citation type="journal article" date="2014" name="ISME J.">
        <title>Adaptation of an abundant Roseobacter RCA organism to pelagic systems revealed by genomic and transcriptomic analyses.</title>
        <authorList>
            <person name="Voget S."/>
            <person name="Wemheuer B."/>
            <person name="Brinkhoff T."/>
            <person name="Vollmers J."/>
            <person name="Dietrich S."/>
            <person name="Giebel H.A."/>
            <person name="Beardsley C."/>
            <person name="Sardemann C."/>
            <person name="Bakenhus I."/>
            <person name="Billerbeck S."/>
            <person name="Daniel R."/>
            <person name="Simon M."/>
        </authorList>
    </citation>
    <scope>NUCLEOTIDE SEQUENCE [LARGE SCALE GENOMIC DNA]</scope>
    <source>
        <strain evidence="2 3">RCA23</strain>
    </source>
</reference>
<name>A0AAN0RLS0_9RHOB</name>
<accession>A0AAN0RLS0</accession>
<keyword evidence="3" id="KW-1185">Reference proteome</keyword>
<organism evidence="2 3">
    <name type="scientific">Planktomarina temperata RCA23</name>
    <dbReference type="NCBI Taxonomy" id="666509"/>
    <lineage>
        <taxon>Bacteria</taxon>
        <taxon>Pseudomonadati</taxon>
        <taxon>Pseudomonadota</taxon>
        <taxon>Alphaproteobacteria</taxon>
        <taxon>Rhodobacterales</taxon>
        <taxon>Paracoccaceae</taxon>
        <taxon>Planktomarina</taxon>
    </lineage>
</organism>
<dbReference type="Proteomes" id="UP000028680">
    <property type="component" value="Chromosome"/>
</dbReference>
<gene>
    <name evidence="2" type="ORF">RCA23_c30020</name>
</gene>